<dbReference type="Pfam" id="PF00873">
    <property type="entry name" value="ACR_tran"/>
    <property type="match status" value="1"/>
</dbReference>
<reference evidence="2 3" key="1">
    <citation type="submission" date="2018-11" db="EMBL/GenBank/DDBJ databases">
        <title>Genomic Encyclopedia of Type Strains, Phase IV (KMG-IV): sequencing the most valuable type-strain genomes for metagenomic binning, comparative biology and taxonomic classification.</title>
        <authorList>
            <person name="Goeker M."/>
        </authorList>
    </citation>
    <scope>NUCLEOTIDE SEQUENCE [LARGE SCALE GENOMIC DNA]</scope>
    <source>
        <strain evidence="2 3">DSM 100316</strain>
    </source>
</reference>
<sequence length="1043" mass="114423">MNSLDDSRKGIIAWFANNPVAANLLMIFTVIIGIYSAMTIKKTLAPEYNSRSVSVVMAYPGANTAEVERGVILKIEEAIKDIESIDSYDSMALDSLVRMKIDVADGYTLDETLAEVKTAVDAVTGFPQGAERAVVAKMDQQWQAIQLQLYGPGLNENNGKWLADQMKRELLANTDIASVMIYGTQDYEVAIEVPEQELRRYGLTLAAVKHAVQQASVDISAGSIKTENGEIRLRANAQAYRQHDFEAIELLAFDDGTRLLLGDIATVKDGFKEARDVAMFNDTYSIALAIFAVGPQDLVTIASQAKAYVAEKKQQLPPGVELDYWADTTYYLQGRLDMMLKNLAIGALLVFIILGLFIELNIAFWVMLGIPVCFLGALAMLPLVGVSINLISLFGFILVLGIVVDDAIIIAESVHSSILKQGDSLSSVISGAQRVATPATFGVLTTICAFMPTLFISGSMANFPAACGFVVLFCLLFSLIESKWILPAHLAHRHSGLSRWIKSEHQQRLQVRCNALLSKFIEQKYLPFLRVCIRERYTTMAVFVAIFILTIGLMAGGWIRYVMTPDSPNDYVEAKVEMVRGTSEQKTMAAMQRIKQAISEVEVRYLEREGVEQSFIRHSFNHTSDGRIGSFMLELSKQEERIIGSQEIVDQWREAVGEIVGAKQLSFSAVDDRPGGDIAFNLVSDDAIQLRAAANELEKKLASYDGLSDITNGIGGQMTEVALSIKPSAQALGLSMSDIALQVRQAFYGVEAQRIQRGADEVRVMVRYPLQQRESFASLENMTIRNGSDELPLLSVVEIENTLAEAQLNRIDGQRAAQIAAKADKSRIEPQQVSNEIIENYLPQLLQKYPAVSYELDGSSQEAKTMEKELFVGFFLALLGIYALLAVPLRSYSQPVIIMCVIPFGLIGAVFGHAVLGMTVSMMSIFGIIALAGVVVNDSLIMVDFINRSIERGSTILDAVLEAGGARFRAILLTSLTTFFGVLPMLLETSVQAQFVIPMAVSLGFGIIFATVITLLLIPCLYMVLADLRSLFSISLPVSCDEG</sequence>
<dbReference type="EMBL" id="RKHR01000003">
    <property type="protein sequence ID" value="ROS05304.1"/>
    <property type="molecule type" value="Genomic_DNA"/>
</dbReference>
<evidence type="ECO:0000313" key="3">
    <source>
        <dbReference type="Proteomes" id="UP000275394"/>
    </source>
</evidence>
<proteinExistence type="predicted"/>
<accession>A0A3N2DZN4</accession>
<evidence type="ECO:0000313" key="2">
    <source>
        <dbReference type="EMBL" id="ROS05304.1"/>
    </source>
</evidence>
<dbReference type="SUPFAM" id="SSF82693">
    <property type="entry name" value="Multidrug efflux transporter AcrB pore domain, PN1, PN2, PC1 and PC2 subdomains"/>
    <property type="match status" value="2"/>
</dbReference>
<feature type="transmembrane region" description="Helical" evidence="1">
    <location>
        <begin position="20"/>
        <end position="38"/>
    </location>
</feature>
<comment type="caution">
    <text evidence="2">The sequence shown here is derived from an EMBL/GenBank/DDBJ whole genome shotgun (WGS) entry which is preliminary data.</text>
</comment>
<dbReference type="SUPFAM" id="SSF82714">
    <property type="entry name" value="Multidrug efflux transporter AcrB TolC docking domain, DN and DC subdomains"/>
    <property type="match status" value="2"/>
</dbReference>
<dbReference type="PRINTS" id="PR00702">
    <property type="entry name" value="ACRIFLAVINRP"/>
</dbReference>
<keyword evidence="1" id="KW-0472">Membrane</keyword>
<name>A0A3N2DZN4_9GAMM</name>
<feature type="transmembrane region" description="Helical" evidence="1">
    <location>
        <begin position="896"/>
        <end position="916"/>
    </location>
</feature>
<feature type="transmembrane region" description="Helical" evidence="1">
    <location>
        <begin position="388"/>
        <end position="414"/>
    </location>
</feature>
<dbReference type="SUPFAM" id="SSF82866">
    <property type="entry name" value="Multidrug efflux transporter AcrB transmembrane domain"/>
    <property type="match status" value="2"/>
</dbReference>
<dbReference type="Gene3D" id="3.30.70.1440">
    <property type="entry name" value="Multidrug efflux transporter AcrB pore domain"/>
    <property type="match status" value="1"/>
</dbReference>
<feature type="transmembrane region" description="Helical" evidence="1">
    <location>
        <begin position="343"/>
        <end position="368"/>
    </location>
</feature>
<feature type="transmembrane region" description="Helical" evidence="1">
    <location>
        <begin position="870"/>
        <end position="889"/>
    </location>
</feature>
<feature type="transmembrane region" description="Helical" evidence="1">
    <location>
        <begin position="968"/>
        <end position="987"/>
    </location>
</feature>
<dbReference type="GO" id="GO:0005886">
    <property type="term" value="C:plasma membrane"/>
    <property type="evidence" value="ECO:0007669"/>
    <property type="project" value="TreeGrafter"/>
</dbReference>
<dbReference type="InterPro" id="IPR001036">
    <property type="entry name" value="Acrflvin-R"/>
</dbReference>
<dbReference type="RefSeq" id="WP_123711221.1">
    <property type="nucleotide sequence ID" value="NZ_RKHR01000003.1"/>
</dbReference>
<feature type="transmembrane region" description="Helical" evidence="1">
    <location>
        <begin position="922"/>
        <end position="947"/>
    </location>
</feature>
<feature type="transmembrane region" description="Helical" evidence="1">
    <location>
        <begin position="435"/>
        <end position="455"/>
    </location>
</feature>
<dbReference type="PANTHER" id="PTHR32063">
    <property type="match status" value="1"/>
</dbReference>
<protein>
    <submittedName>
        <fullName evidence="2">Multidrug efflux pump subunit AcrB</fullName>
    </submittedName>
</protein>
<keyword evidence="3" id="KW-1185">Reference proteome</keyword>
<dbReference type="GO" id="GO:0042910">
    <property type="term" value="F:xenobiotic transmembrane transporter activity"/>
    <property type="evidence" value="ECO:0007669"/>
    <property type="project" value="TreeGrafter"/>
</dbReference>
<keyword evidence="1" id="KW-0812">Transmembrane</keyword>
<organism evidence="2 3">
    <name type="scientific">Sinobacterium caligoides</name>
    <dbReference type="NCBI Taxonomy" id="933926"/>
    <lineage>
        <taxon>Bacteria</taxon>
        <taxon>Pseudomonadati</taxon>
        <taxon>Pseudomonadota</taxon>
        <taxon>Gammaproteobacteria</taxon>
        <taxon>Cellvibrionales</taxon>
        <taxon>Spongiibacteraceae</taxon>
        <taxon>Sinobacterium</taxon>
    </lineage>
</organism>
<dbReference type="Gene3D" id="3.30.70.1430">
    <property type="entry name" value="Multidrug efflux transporter AcrB pore domain"/>
    <property type="match status" value="2"/>
</dbReference>
<keyword evidence="1" id="KW-1133">Transmembrane helix</keyword>
<dbReference type="Proteomes" id="UP000275394">
    <property type="component" value="Unassembled WGS sequence"/>
</dbReference>
<dbReference type="Gene3D" id="1.20.1640.10">
    <property type="entry name" value="Multidrug efflux transporter AcrB transmembrane domain"/>
    <property type="match status" value="2"/>
</dbReference>
<feature type="transmembrane region" description="Helical" evidence="1">
    <location>
        <begin position="537"/>
        <end position="559"/>
    </location>
</feature>
<dbReference type="OrthoDB" id="5287122at2"/>
<dbReference type="AlphaFoldDB" id="A0A3N2DZN4"/>
<feature type="transmembrane region" description="Helical" evidence="1">
    <location>
        <begin position="461"/>
        <end position="480"/>
    </location>
</feature>
<gene>
    <name evidence="2" type="ORF">EDC56_0834</name>
</gene>
<dbReference type="Gene3D" id="3.30.2090.10">
    <property type="entry name" value="Multidrug efflux transporter AcrB TolC docking domain, DN and DC subdomains"/>
    <property type="match status" value="2"/>
</dbReference>
<dbReference type="PANTHER" id="PTHR32063:SF33">
    <property type="entry name" value="RND SUPERFAMILY EFFLUX PUMP PERMEASE COMPONENT"/>
    <property type="match status" value="1"/>
</dbReference>
<feature type="transmembrane region" description="Helical" evidence="1">
    <location>
        <begin position="999"/>
        <end position="1025"/>
    </location>
</feature>
<evidence type="ECO:0000256" key="1">
    <source>
        <dbReference type="SAM" id="Phobius"/>
    </source>
</evidence>
<dbReference type="Gene3D" id="3.30.70.1320">
    <property type="entry name" value="Multidrug efflux transporter AcrB pore domain like"/>
    <property type="match status" value="1"/>
</dbReference>
<dbReference type="InterPro" id="IPR027463">
    <property type="entry name" value="AcrB_DN_DC_subdom"/>
</dbReference>